<evidence type="ECO:0000313" key="11">
    <source>
        <dbReference type="EnsemblMetazoa" id="ADIR007905-PA"/>
    </source>
</evidence>
<evidence type="ECO:0000256" key="1">
    <source>
        <dbReference type="ARBA" id="ARBA00004123"/>
    </source>
</evidence>
<evidence type="ECO:0000256" key="7">
    <source>
        <dbReference type="ARBA" id="ARBA00023242"/>
    </source>
</evidence>
<proteinExistence type="inferred from homology"/>
<dbReference type="GO" id="GO:0043565">
    <property type="term" value="F:sequence-specific DNA binding"/>
    <property type="evidence" value="ECO:0007669"/>
    <property type="project" value="InterPro"/>
</dbReference>
<evidence type="ECO:0000256" key="5">
    <source>
        <dbReference type="ARBA" id="ARBA00022679"/>
    </source>
</evidence>
<evidence type="ECO:0000256" key="4">
    <source>
        <dbReference type="ARBA" id="ARBA00022676"/>
    </source>
</evidence>
<reference evidence="12" key="1">
    <citation type="submission" date="2013-03" db="EMBL/GenBank/DDBJ databases">
        <title>The Genome Sequence of Anopheles dirus WRAIR2.</title>
        <authorList>
            <consortium name="The Broad Institute Genomics Platform"/>
            <person name="Neafsey D.E."/>
            <person name="Walton C."/>
            <person name="Walker B."/>
            <person name="Young S.K."/>
            <person name="Zeng Q."/>
            <person name="Gargeya S."/>
            <person name="Fitzgerald M."/>
            <person name="Haas B."/>
            <person name="Abouelleil A."/>
            <person name="Allen A.W."/>
            <person name="Alvarado L."/>
            <person name="Arachchi H.M."/>
            <person name="Berlin A.M."/>
            <person name="Chapman S.B."/>
            <person name="Gainer-Dewar J."/>
            <person name="Goldberg J."/>
            <person name="Griggs A."/>
            <person name="Gujja S."/>
            <person name="Hansen M."/>
            <person name="Howarth C."/>
            <person name="Imamovic A."/>
            <person name="Ireland A."/>
            <person name="Larimer J."/>
            <person name="McCowan C."/>
            <person name="Murphy C."/>
            <person name="Pearson M."/>
            <person name="Poon T.W."/>
            <person name="Priest M."/>
            <person name="Roberts A."/>
            <person name="Saif S."/>
            <person name="Shea T."/>
            <person name="Sisk P."/>
            <person name="Sykes S."/>
            <person name="Wortman J."/>
            <person name="Nusbaum C."/>
            <person name="Birren B."/>
        </authorList>
    </citation>
    <scope>NUCLEOTIDE SEQUENCE [LARGE SCALE GENOMIC DNA]</scope>
    <source>
        <strain evidence="12">WRAIR2</strain>
    </source>
</reference>
<dbReference type="Gene3D" id="3.40.50.2000">
    <property type="entry name" value="Glycogen Phosphorylase B"/>
    <property type="match status" value="1"/>
</dbReference>
<keyword evidence="9" id="KW-0732">Signal</keyword>
<dbReference type="SUPFAM" id="SSF53756">
    <property type="entry name" value="UDP-Glycosyltransferase/glycogen phosphorylase"/>
    <property type="match status" value="1"/>
</dbReference>
<evidence type="ECO:0000256" key="3">
    <source>
        <dbReference type="ARBA" id="ARBA00009995"/>
    </source>
</evidence>
<dbReference type="STRING" id="7168.A0A182NJS5"/>
<feature type="signal peptide" evidence="9">
    <location>
        <begin position="1"/>
        <end position="20"/>
    </location>
</feature>
<dbReference type="FunFam" id="3.40.50.2000:FF:000021">
    <property type="entry name" value="UDP-glucuronosyltransferase"/>
    <property type="match status" value="1"/>
</dbReference>
<feature type="domain" description="ETS" evidence="10">
    <location>
        <begin position="4"/>
        <end position="84"/>
    </location>
</feature>
<comment type="similarity">
    <text evidence="3">Belongs to the UDP-glycosyltransferase family.</text>
</comment>
<dbReference type="EnsemblMetazoa" id="ADIR007905-RA">
    <property type="protein sequence ID" value="ADIR007905-PA"/>
    <property type="gene ID" value="ADIR007905"/>
</dbReference>
<keyword evidence="7 8" id="KW-0539">Nucleus</keyword>
<comment type="similarity">
    <text evidence="2 8">Belongs to the ETS family.</text>
</comment>
<dbReference type="Pfam" id="PF00178">
    <property type="entry name" value="Ets"/>
    <property type="match status" value="1"/>
</dbReference>
<comment type="subcellular location">
    <subcellularLocation>
        <location evidence="1 8">Nucleus</location>
    </subcellularLocation>
</comment>
<keyword evidence="12" id="KW-1185">Reference proteome</keyword>
<dbReference type="InterPro" id="IPR000418">
    <property type="entry name" value="Ets_dom"/>
</dbReference>
<dbReference type="PROSITE" id="PS00346">
    <property type="entry name" value="ETS_DOMAIN_2"/>
    <property type="match status" value="1"/>
</dbReference>
<dbReference type="FunFam" id="3.40.50.2000:FF:000144">
    <property type="entry name" value="UDP-glucuronosyltransferase"/>
    <property type="match status" value="1"/>
</dbReference>
<dbReference type="InterPro" id="IPR036388">
    <property type="entry name" value="WH-like_DNA-bd_sf"/>
</dbReference>
<accession>A0A182NJS5</accession>
<evidence type="ECO:0000256" key="8">
    <source>
        <dbReference type="RuleBase" id="RU004019"/>
    </source>
</evidence>
<dbReference type="PANTHER" id="PTHR48043">
    <property type="entry name" value="EG:EG0003.4 PROTEIN-RELATED"/>
    <property type="match status" value="1"/>
</dbReference>
<dbReference type="GO" id="GO:0005634">
    <property type="term" value="C:nucleus"/>
    <property type="evidence" value="ECO:0007669"/>
    <property type="project" value="UniProtKB-SubCell"/>
</dbReference>
<evidence type="ECO:0000256" key="6">
    <source>
        <dbReference type="ARBA" id="ARBA00023125"/>
    </source>
</evidence>
<dbReference type="VEuPathDB" id="VectorBase:ADIR007905"/>
<dbReference type="InterPro" id="IPR036390">
    <property type="entry name" value="WH_DNA-bd_sf"/>
</dbReference>
<dbReference type="Pfam" id="PF00201">
    <property type="entry name" value="UDPGT"/>
    <property type="match status" value="1"/>
</dbReference>
<feature type="chain" id="PRO_5008129975" description="ETS domain-containing protein" evidence="9">
    <location>
        <begin position="21"/>
        <end position="599"/>
    </location>
</feature>
<dbReference type="Proteomes" id="UP000075884">
    <property type="component" value="Unassembled WGS sequence"/>
</dbReference>
<dbReference type="SUPFAM" id="SSF46785">
    <property type="entry name" value="Winged helix' DNA-binding domain"/>
    <property type="match status" value="1"/>
</dbReference>
<dbReference type="GO" id="GO:0003700">
    <property type="term" value="F:DNA-binding transcription factor activity"/>
    <property type="evidence" value="ECO:0007669"/>
    <property type="project" value="InterPro"/>
</dbReference>
<dbReference type="AlphaFoldDB" id="A0A182NJS5"/>
<dbReference type="InterPro" id="IPR050271">
    <property type="entry name" value="UDP-glycosyltransferase"/>
</dbReference>
<dbReference type="Gene3D" id="1.10.10.10">
    <property type="entry name" value="Winged helix-like DNA-binding domain superfamily/Winged helix DNA-binding domain"/>
    <property type="match status" value="1"/>
</dbReference>
<evidence type="ECO:0000313" key="12">
    <source>
        <dbReference type="Proteomes" id="UP000075884"/>
    </source>
</evidence>
<dbReference type="CDD" id="cd03784">
    <property type="entry name" value="GT1_Gtf-like"/>
    <property type="match status" value="1"/>
</dbReference>
<evidence type="ECO:0000256" key="9">
    <source>
        <dbReference type="SAM" id="SignalP"/>
    </source>
</evidence>
<sequence>SGQIQLWQFLLELLSDSSNATCITWEGTNGEFKLTDPDEVARRWGERKSKPNMNYDKLSRALRYYYDKNIMTKVHGKRYAYKFDFQGLAAATQPQTDPTYKYQSDLFMSPYHHGAKLSSFMSPHHSMTSSSASIFPSAASWGNWGSPATNLYPSHTMSHVTPSHVAPHLGSIRPIVNRLAEGGHNVTVLSVNVDTRAPKNVTYIHLENSYNTLYGNGTAARNDILKRSNEMALDATISFYRFGLLGCEGAITSQGLQQLLHYPSDFRFDLVVYDFTCGPCLLGFLHKFHYPPLVSVTGFGVPQFTGRLVGGHKAASYVPHFTQLTDNPMSFGQRFINTLVHSFDALYRKTVFLPKLAQIAQQGFDYPLPDLSELEQRTLIMLTNSNPALDPPESLAPNVIPVGGLQIVDPKPLSPELATFVADAPRGAILFAMGTNFKSKMFTRERQAMFLEAFALFPEYHVLWKFDDDQLPGQASANVMVRPWLPQNDILAQPRVKAFITHCGLMSTQEATYHAVPMIGIPIYVDQHLNLHRTVQAGAGVRLDLATLTTASVVSALREVLENDSYQQAIDKRSALFRDQPEKPLNRAIWWMEVGRAYL</sequence>
<dbReference type="SMART" id="SM00413">
    <property type="entry name" value="ETS"/>
    <property type="match status" value="1"/>
</dbReference>
<dbReference type="PROSITE" id="PS00345">
    <property type="entry name" value="ETS_DOMAIN_1"/>
    <property type="match status" value="1"/>
</dbReference>
<keyword evidence="4" id="KW-0328">Glycosyltransferase</keyword>
<dbReference type="FunFam" id="1.10.10.10:FF:000343">
    <property type="entry name" value="Ets at 65A, isoform C"/>
    <property type="match status" value="1"/>
</dbReference>
<dbReference type="InterPro" id="IPR002213">
    <property type="entry name" value="UDP_glucos_trans"/>
</dbReference>
<protein>
    <recommendedName>
        <fullName evidence="10">ETS domain-containing protein</fullName>
    </recommendedName>
</protein>
<reference evidence="11" key="2">
    <citation type="submission" date="2020-05" db="UniProtKB">
        <authorList>
            <consortium name="EnsemblMetazoa"/>
        </authorList>
    </citation>
    <scope>IDENTIFICATION</scope>
    <source>
        <strain evidence="11">WRAIR2</strain>
    </source>
</reference>
<dbReference type="PRINTS" id="PR00454">
    <property type="entry name" value="ETSDOMAIN"/>
</dbReference>
<keyword evidence="5" id="KW-0808">Transferase</keyword>
<evidence type="ECO:0000259" key="10">
    <source>
        <dbReference type="PROSITE" id="PS50061"/>
    </source>
</evidence>
<keyword evidence="6 8" id="KW-0238">DNA-binding</keyword>
<dbReference type="PANTHER" id="PTHR48043:SF159">
    <property type="entry name" value="EG:EG0003.4 PROTEIN-RELATED"/>
    <property type="match status" value="1"/>
</dbReference>
<dbReference type="PROSITE" id="PS50061">
    <property type="entry name" value="ETS_DOMAIN_3"/>
    <property type="match status" value="1"/>
</dbReference>
<dbReference type="GO" id="GO:0008194">
    <property type="term" value="F:UDP-glycosyltransferase activity"/>
    <property type="evidence" value="ECO:0007669"/>
    <property type="project" value="InterPro"/>
</dbReference>
<name>A0A182NJS5_9DIPT</name>
<evidence type="ECO:0000256" key="2">
    <source>
        <dbReference type="ARBA" id="ARBA00005562"/>
    </source>
</evidence>
<organism evidence="11 12">
    <name type="scientific">Anopheles dirus</name>
    <dbReference type="NCBI Taxonomy" id="7168"/>
    <lineage>
        <taxon>Eukaryota</taxon>
        <taxon>Metazoa</taxon>
        <taxon>Ecdysozoa</taxon>
        <taxon>Arthropoda</taxon>
        <taxon>Hexapoda</taxon>
        <taxon>Insecta</taxon>
        <taxon>Pterygota</taxon>
        <taxon>Neoptera</taxon>
        <taxon>Endopterygota</taxon>
        <taxon>Diptera</taxon>
        <taxon>Nematocera</taxon>
        <taxon>Culicoidea</taxon>
        <taxon>Culicidae</taxon>
        <taxon>Anophelinae</taxon>
        <taxon>Anopheles</taxon>
    </lineage>
</organism>